<keyword evidence="3" id="KW-0862">Zinc</keyword>
<dbReference type="PROSITE" id="PS50089">
    <property type="entry name" value="ZF_RING_2"/>
    <property type="match status" value="1"/>
</dbReference>
<feature type="region of interest" description="Disordered" evidence="5">
    <location>
        <begin position="141"/>
        <end position="219"/>
    </location>
</feature>
<proteinExistence type="predicted"/>
<evidence type="ECO:0000313" key="8">
    <source>
        <dbReference type="Proteomes" id="UP000650467"/>
    </source>
</evidence>
<dbReference type="EMBL" id="JAEHOC010000002">
    <property type="protein sequence ID" value="KAG2444822.1"/>
    <property type="molecule type" value="Genomic_DNA"/>
</dbReference>
<dbReference type="AlphaFoldDB" id="A0A835WCG2"/>
<dbReference type="PROSITE" id="PS00518">
    <property type="entry name" value="ZF_RING_1"/>
    <property type="match status" value="1"/>
</dbReference>
<dbReference type="PANTHER" id="PTHR15898">
    <property type="entry name" value="BIFUNCTIONAL APOPTOSIS REGULATOR"/>
    <property type="match status" value="1"/>
</dbReference>
<feature type="domain" description="RING-type" evidence="6">
    <location>
        <begin position="40"/>
        <end position="84"/>
    </location>
</feature>
<evidence type="ECO:0000313" key="7">
    <source>
        <dbReference type="EMBL" id="KAG2444822.1"/>
    </source>
</evidence>
<feature type="compositionally biased region" description="Low complexity" evidence="5">
    <location>
        <begin position="142"/>
        <end position="172"/>
    </location>
</feature>
<reference evidence="7" key="1">
    <citation type="journal article" date="2020" name="bioRxiv">
        <title>Comparative genomics of Chlamydomonas.</title>
        <authorList>
            <person name="Craig R.J."/>
            <person name="Hasan A.R."/>
            <person name="Ness R.W."/>
            <person name="Keightley P.D."/>
        </authorList>
    </citation>
    <scope>NUCLEOTIDE SEQUENCE</scope>
    <source>
        <strain evidence="7">SAG 7.73</strain>
    </source>
</reference>
<dbReference type="Gene3D" id="3.30.40.10">
    <property type="entry name" value="Zinc/RING finger domain, C3HC4 (zinc finger)"/>
    <property type="match status" value="1"/>
</dbReference>
<evidence type="ECO:0000256" key="4">
    <source>
        <dbReference type="PROSITE-ProRule" id="PRU00175"/>
    </source>
</evidence>
<feature type="compositionally biased region" description="Low complexity" evidence="5">
    <location>
        <begin position="197"/>
        <end position="212"/>
    </location>
</feature>
<evidence type="ECO:0000256" key="2">
    <source>
        <dbReference type="ARBA" id="ARBA00022771"/>
    </source>
</evidence>
<dbReference type="Proteomes" id="UP000650467">
    <property type="component" value="Unassembled WGS sequence"/>
</dbReference>
<keyword evidence="8" id="KW-1185">Reference proteome</keyword>
<dbReference type="InterPro" id="IPR027370">
    <property type="entry name" value="Znf-RING_euk"/>
</dbReference>
<evidence type="ECO:0000256" key="5">
    <source>
        <dbReference type="SAM" id="MobiDB-lite"/>
    </source>
</evidence>
<comment type="caution">
    <text evidence="7">The sequence shown here is derived from an EMBL/GenBank/DDBJ whole genome shotgun (WGS) entry which is preliminary data.</text>
</comment>
<dbReference type="GO" id="GO:0061630">
    <property type="term" value="F:ubiquitin protein ligase activity"/>
    <property type="evidence" value="ECO:0007669"/>
    <property type="project" value="TreeGrafter"/>
</dbReference>
<protein>
    <recommendedName>
        <fullName evidence="6">RING-type domain-containing protein</fullName>
    </recommendedName>
</protein>
<evidence type="ECO:0000256" key="3">
    <source>
        <dbReference type="ARBA" id="ARBA00022833"/>
    </source>
</evidence>
<keyword evidence="1" id="KW-0479">Metal-binding</keyword>
<dbReference type="InterPro" id="IPR001841">
    <property type="entry name" value="Znf_RING"/>
</dbReference>
<evidence type="ECO:0000259" key="6">
    <source>
        <dbReference type="PROSITE" id="PS50089"/>
    </source>
</evidence>
<evidence type="ECO:0000256" key="1">
    <source>
        <dbReference type="ARBA" id="ARBA00022723"/>
    </source>
</evidence>
<keyword evidence="2 4" id="KW-0863">Zinc-finger</keyword>
<dbReference type="InterPro" id="IPR013083">
    <property type="entry name" value="Znf_RING/FYVE/PHD"/>
</dbReference>
<accession>A0A835WCG2</accession>
<feature type="compositionally biased region" description="Basic residues" evidence="5">
    <location>
        <begin position="420"/>
        <end position="434"/>
    </location>
</feature>
<feature type="compositionally biased region" description="Low complexity" evidence="5">
    <location>
        <begin position="398"/>
        <end position="419"/>
    </location>
</feature>
<name>A0A835WCG2_CHLIN</name>
<dbReference type="InterPro" id="IPR017907">
    <property type="entry name" value="Znf_RING_CS"/>
</dbReference>
<dbReference type="OrthoDB" id="546518at2759"/>
<feature type="compositionally biased region" description="Low complexity" evidence="5">
    <location>
        <begin position="435"/>
        <end position="455"/>
    </location>
</feature>
<gene>
    <name evidence="7" type="ORF">HXX76_001564</name>
</gene>
<sequence length="674" mass="67252">MPGADADLGSDLENASAEVSSAPSLRSSARPQWNASEFQCSICYELLLDPVVGSCGHDFCQGCIEEWKVSRQLVGQAVQCPICRSVLLSSAEQSFGVCHRLRETVEKLFPEQVAARRRQVARASSSRRCAGNGAPAAFPLVSPSASASTTATSDTDTSSTATAATSGGFPAAVFSRGSPFREAPSSSGGAAGGAGGVRSAASGGQHRASALGSGAGGNSSSFRDAAALLDVELLNRAAEQYRELSMLVSAITSVPAPPAAVVQAFTQAAAHMAAAPGAPLPQAQAAELAKLFLSSGAALTSTAGGGADAAEAVASVAGMSLPDAASSAALAAQLAYSRGGAGFRRQGSGSVASAPAGSGGGFVEAALTLLTSAAATSTAAGELRTLVTALNHQQAAVAEEEAAAAANNNSNNSSSSNVQQHHHHHHNHNHHNHLNHASSSLRSGGLRSSGSAHAGGAAGDLRSAGRDSVMMDTDMEAVSEAASDALRTTANTVQQLTAEAAALSNLLRAAHQQQLQAHVAAAAQAQAYAQAQAAAQAQLQQAHAQQAQAVGTGAWASGLPSGAQGGSAAAAAAAAPFGLHPAAAAAQQQAALRFAYQQAQAQAQAQLHQQQLAAAYALSPAGAAGMAPPPLQLHAVGGLASWPPAGHNGAGLQLLPHPSLQQQQHPQNPQGRLQ</sequence>
<feature type="region of interest" description="Disordered" evidence="5">
    <location>
        <begin position="398"/>
        <end position="464"/>
    </location>
</feature>
<dbReference type="SUPFAM" id="SSF57850">
    <property type="entry name" value="RING/U-box"/>
    <property type="match status" value="1"/>
</dbReference>
<organism evidence="7 8">
    <name type="scientific">Chlamydomonas incerta</name>
    <dbReference type="NCBI Taxonomy" id="51695"/>
    <lineage>
        <taxon>Eukaryota</taxon>
        <taxon>Viridiplantae</taxon>
        <taxon>Chlorophyta</taxon>
        <taxon>core chlorophytes</taxon>
        <taxon>Chlorophyceae</taxon>
        <taxon>CS clade</taxon>
        <taxon>Chlamydomonadales</taxon>
        <taxon>Chlamydomonadaceae</taxon>
        <taxon>Chlamydomonas</taxon>
    </lineage>
</organism>
<dbReference type="PANTHER" id="PTHR15898:SF13">
    <property type="entry name" value="BIFUNCTIONAL APOPTOSIS REGULATOR"/>
    <property type="match status" value="1"/>
</dbReference>
<dbReference type="SMART" id="SM00184">
    <property type="entry name" value="RING"/>
    <property type="match status" value="1"/>
</dbReference>
<dbReference type="GO" id="GO:0008270">
    <property type="term" value="F:zinc ion binding"/>
    <property type="evidence" value="ECO:0007669"/>
    <property type="project" value="UniProtKB-KW"/>
</dbReference>
<dbReference type="GO" id="GO:0043161">
    <property type="term" value="P:proteasome-mediated ubiquitin-dependent protein catabolic process"/>
    <property type="evidence" value="ECO:0007669"/>
    <property type="project" value="TreeGrafter"/>
</dbReference>
<feature type="region of interest" description="Disordered" evidence="5">
    <location>
        <begin position="1"/>
        <end position="23"/>
    </location>
</feature>
<dbReference type="Pfam" id="PF13445">
    <property type="entry name" value="zf-RING_UBOX"/>
    <property type="match status" value="1"/>
</dbReference>